<organism evidence="3 4">
    <name type="scientific">Sanghuangporus baumii</name>
    <name type="common">Phellinus baumii</name>
    <dbReference type="NCBI Taxonomy" id="108892"/>
    <lineage>
        <taxon>Eukaryota</taxon>
        <taxon>Fungi</taxon>
        <taxon>Dikarya</taxon>
        <taxon>Basidiomycota</taxon>
        <taxon>Agaricomycotina</taxon>
        <taxon>Agaricomycetes</taxon>
        <taxon>Hymenochaetales</taxon>
        <taxon>Hymenochaetaceae</taxon>
        <taxon>Sanghuangporus</taxon>
    </lineage>
</organism>
<dbReference type="InterPro" id="IPR042326">
    <property type="entry name" value="Ctk3"/>
</dbReference>
<feature type="compositionally biased region" description="Basic and acidic residues" evidence="1">
    <location>
        <begin position="227"/>
        <end position="243"/>
    </location>
</feature>
<accession>A0A9Q5HY29</accession>
<dbReference type="GO" id="GO:0045943">
    <property type="term" value="P:positive regulation of transcription by RNA polymerase I"/>
    <property type="evidence" value="ECO:0007669"/>
    <property type="project" value="TreeGrafter"/>
</dbReference>
<feature type="compositionally biased region" description="Low complexity" evidence="1">
    <location>
        <begin position="1"/>
        <end position="16"/>
    </location>
</feature>
<dbReference type="PANTHER" id="PTHR28291">
    <property type="entry name" value="CTD KINASE SUBUNIT GAMMA"/>
    <property type="match status" value="1"/>
</dbReference>
<gene>
    <name evidence="3" type="ORF">A7U60_g4763</name>
</gene>
<sequence>MHAAATSSAQDASSNAQGTSENAESHAFSRNEVFKRIEEDRERHKRLRERRWVQPLVHGPQSAPILASFAPLPAEMTSSISSSANLGAEEKEENTSGVTVPPSSDPTSNPVPTSSRTVLPSNAPDLPIDIEFDNAWETTSDWNEDDDEAVAEENSLCYPNAATRFDSGKGAGPPPPATMKESYSSSSAPPLPSGPSLARTSSTSSRPPGPPPAPAPASSPQQGKRPFKIDRMRINKFADRRGN</sequence>
<dbReference type="PANTHER" id="PTHR28291:SF1">
    <property type="entry name" value="CTD KINASE SUBUNIT GAMMA"/>
    <property type="match status" value="1"/>
</dbReference>
<dbReference type="GO" id="GO:0032786">
    <property type="term" value="P:positive regulation of DNA-templated transcription, elongation"/>
    <property type="evidence" value="ECO:0007669"/>
    <property type="project" value="InterPro"/>
</dbReference>
<dbReference type="AlphaFoldDB" id="A0A9Q5HY29"/>
<evidence type="ECO:0000256" key="1">
    <source>
        <dbReference type="SAM" id="MobiDB-lite"/>
    </source>
</evidence>
<dbReference type="InterPro" id="IPR024637">
    <property type="entry name" value="Ctk3_C"/>
</dbReference>
<keyword evidence="4" id="KW-1185">Reference proteome</keyword>
<protein>
    <recommendedName>
        <fullName evidence="2">CTD kinase subunit gamma Ctk3 C-terminal domain-containing protein</fullName>
    </recommendedName>
</protein>
<feature type="compositionally biased region" description="Polar residues" evidence="1">
    <location>
        <begin position="95"/>
        <end position="120"/>
    </location>
</feature>
<feature type="domain" description="CTD kinase subunit gamma Ctk3 C-terminal" evidence="2">
    <location>
        <begin position="29"/>
        <end position="65"/>
    </location>
</feature>
<feature type="compositionally biased region" description="Basic and acidic residues" evidence="1">
    <location>
        <begin position="23"/>
        <end position="42"/>
    </location>
</feature>
<feature type="compositionally biased region" description="Acidic residues" evidence="1">
    <location>
        <begin position="142"/>
        <end position="151"/>
    </location>
</feature>
<dbReference type="Proteomes" id="UP000757232">
    <property type="component" value="Unassembled WGS sequence"/>
</dbReference>
<dbReference type="GO" id="GO:0070692">
    <property type="term" value="C:CTDK-1 complex"/>
    <property type="evidence" value="ECO:0007669"/>
    <property type="project" value="InterPro"/>
</dbReference>
<name>A0A9Q5HY29_SANBA</name>
<reference evidence="3" key="1">
    <citation type="submission" date="2016-06" db="EMBL/GenBank/DDBJ databases">
        <title>Draft Genome sequence of the fungus Inonotus baumii.</title>
        <authorList>
            <person name="Zhu H."/>
            <person name="Lin W."/>
        </authorList>
    </citation>
    <scope>NUCLEOTIDE SEQUENCE</scope>
    <source>
        <strain evidence="3">821</strain>
    </source>
</reference>
<dbReference type="OrthoDB" id="21266at2759"/>
<evidence type="ECO:0000313" key="4">
    <source>
        <dbReference type="Proteomes" id="UP000757232"/>
    </source>
</evidence>
<comment type="caution">
    <text evidence="3">The sequence shown here is derived from an EMBL/GenBank/DDBJ whole genome shotgun (WGS) entry which is preliminary data.</text>
</comment>
<feature type="region of interest" description="Disordered" evidence="1">
    <location>
        <begin position="1"/>
        <end position="64"/>
    </location>
</feature>
<dbReference type="EMBL" id="LNZH02000184">
    <property type="protein sequence ID" value="OCB88135.1"/>
    <property type="molecule type" value="Genomic_DNA"/>
</dbReference>
<evidence type="ECO:0000259" key="2">
    <source>
        <dbReference type="Pfam" id="PF12350"/>
    </source>
</evidence>
<proteinExistence type="predicted"/>
<feature type="compositionally biased region" description="Low complexity" evidence="1">
    <location>
        <begin position="182"/>
        <end position="206"/>
    </location>
</feature>
<feature type="compositionally biased region" description="Pro residues" evidence="1">
    <location>
        <begin position="207"/>
        <end position="217"/>
    </location>
</feature>
<evidence type="ECO:0000313" key="3">
    <source>
        <dbReference type="EMBL" id="OCB88135.1"/>
    </source>
</evidence>
<dbReference type="Pfam" id="PF12350">
    <property type="entry name" value="CTK3_C"/>
    <property type="match status" value="1"/>
</dbReference>
<feature type="region of interest" description="Disordered" evidence="1">
    <location>
        <begin position="80"/>
        <end position="243"/>
    </location>
</feature>